<accession>A0ABX1SJT9</accession>
<feature type="region of interest" description="Disordered" evidence="6">
    <location>
        <begin position="1"/>
        <end position="48"/>
    </location>
</feature>
<reference evidence="9 10" key="1">
    <citation type="submission" date="2020-04" db="EMBL/GenBank/DDBJ databases">
        <authorList>
            <person name="Klaysubun C."/>
            <person name="Duangmal K."/>
            <person name="Lipun K."/>
        </authorList>
    </citation>
    <scope>NUCLEOTIDE SEQUENCE [LARGE SCALE GENOMIC DNA]</scope>
    <source>
        <strain evidence="9 10">K10HN5</strain>
    </source>
</reference>
<dbReference type="EMBL" id="JAAXLA010000102">
    <property type="protein sequence ID" value="NMI01811.1"/>
    <property type="molecule type" value="Genomic_DNA"/>
</dbReference>
<evidence type="ECO:0000256" key="2">
    <source>
        <dbReference type="ARBA" id="ARBA00022475"/>
    </source>
</evidence>
<evidence type="ECO:0000256" key="4">
    <source>
        <dbReference type="ARBA" id="ARBA00022989"/>
    </source>
</evidence>
<evidence type="ECO:0000256" key="3">
    <source>
        <dbReference type="ARBA" id="ARBA00022692"/>
    </source>
</evidence>
<proteinExistence type="predicted"/>
<feature type="domain" description="Phage shock protein PspC N-terminal" evidence="8">
    <location>
        <begin position="52"/>
        <end position="108"/>
    </location>
</feature>
<evidence type="ECO:0000259" key="8">
    <source>
        <dbReference type="Pfam" id="PF04024"/>
    </source>
</evidence>
<feature type="transmembrane region" description="Helical" evidence="7">
    <location>
        <begin position="81"/>
        <end position="105"/>
    </location>
</feature>
<comment type="caution">
    <text evidence="9">The sequence shown here is derived from an EMBL/GenBank/DDBJ whole genome shotgun (WGS) entry which is preliminary data.</text>
</comment>
<gene>
    <name evidence="9" type="ORF">HF526_31625</name>
</gene>
<dbReference type="PANTHER" id="PTHR33885">
    <property type="entry name" value="PHAGE SHOCK PROTEIN C"/>
    <property type="match status" value="1"/>
</dbReference>
<keyword evidence="10" id="KW-1185">Reference proteome</keyword>
<evidence type="ECO:0000256" key="5">
    <source>
        <dbReference type="ARBA" id="ARBA00023136"/>
    </source>
</evidence>
<comment type="subcellular location">
    <subcellularLocation>
        <location evidence="1">Cell membrane</location>
        <topology evidence="1">Single-pass membrane protein</topology>
    </subcellularLocation>
</comment>
<dbReference type="RefSeq" id="WP_169385327.1">
    <property type="nucleotide sequence ID" value="NZ_JAAXLA010000102.1"/>
</dbReference>
<evidence type="ECO:0000313" key="9">
    <source>
        <dbReference type="EMBL" id="NMI01811.1"/>
    </source>
</evidence>
<evidence type="ECO:0000256" key="6">
    <source>
        <dbReference type="SAM" id="MobiDB-lite"/>
    </source>
</evidence>
<evidence type="ECO:0000256" key="1">
    <source>
        <dbReference type="ARBA" id="ARBA00004162"/>
    </source>
</evidence>
<keyword evidence="5 7" id="KW-0472">Membrane</keyword>
<name>A0ABX1SJT9_9PSEU</name>
<dbReference type="PANTHER" id="PTHR33885:SF3">
    <property type="entry name" value="PHAGE SHOCK PROTEIN C"/>
    <property type="match status" value="1"/>
</dbReference>
<sequence>MEPTTEYTARPTASGAAPGGGAGPWPGPAALPGAEQPAPPPAGAPAKERFALRRSRTDRMLGGVCGGLAQSLGVDAALLRIGLVALTVLGAGSGAIIYLAAWILAPEEEPAV</sequence>
<protein>
    <submittedName>
        <fullName evidence="9">PspC domain-containing protein</fullName>
    </submittedName>
</protein>
<dbReference type="InterPro" id="IPR052027">
    <property type="entry name" value="PspC"/>
</dbReference>
<keyword evidence="3 7" id="KW-0812">Transmembrane</keyword>
<dbReference type="Proteomes" id="UP000820669">
    <property type="component" value="Unassembled WGS sequence"/>
</dbReference>
<keyword evidence="4 7" id="KW-1133">Transmembrane helix</keyword>
<evidence type="ECO:0000256" key="7">
    <source>
        <dbReference type="SAM" id="Phobius"/>
    </source>
</evidence>
<evidence type="ECO:0000313" key="10">
    <source>
        <dbReference type="Proteomes" id="UP000820669"/>
    </source>
</evidence>
<dbReference type="Pfam" id="PF04024">
    <property type="entry name" value="PspC"/>
    <property type="match status" value="1"/>
</dbReference>
<keyword evidence="2" id="KW-1003">Cell membrane</keyword>
<dbReference type="InterPro" id="IPR007168">
    <property type="entry name" value="Phageshock_PspC_N"/>
</dbReference>
<organism evidence="9 10">
    <name type="scientific">Pseudonocardia acidicola</name>
    <dbReference type="NCBI Taxonomy" id="2724939"/>
    <lineage>
        <taxon>Bacteria</taxon>
        <taxon>Bacillati</taxon>
        <taxon>Actinomycetota</taxon>
        <taxon>Actinomycetes</taxon>
        <taxon>Pseudonocardiales</taxon>
        <taxon>Pseudonocardiaceae</taxon>
        <taxon>Pseudonocardia</taxon>
    </lineage>
</organism>